<reference evidence="15 17" key="1">
    <citation type="submission" date="2018-06" db="EMBL/GenBank/DDBJ databases">
        <authorList>
            <consortium name="Pathogen Informatics"/>
            <person name="Doyle S."/>
        </authorList>
    </citation>
    <scope>NUCLEOTIDE SEQUENCE [LARGE SCALE GENOMIC DNA]</scope>
    <source>
        <strain evidence="15 17">NCTC10597</strain>
    </source>
</reference>
<dbReference type="InterPro" id="IPR001650">
    <property type="entry name" value="Helicase_C-like"/>
</dbReference>
<dbReference type="InterPro" id="IPR011545">
    <property type="entry name" value="DEAD/DEAH_box_helicase_dom"/>
</dbReference>
<dbReference type="EMBL" id="UGNP01000001">
    <property type="protein sequence ID" value="STX10870.1"/>
    <property type="molecule type" value="Genomic_DNA"/>
</dbReference>
<evidence type="ECO:0000256" key="3">
    <source>
        <dbReference type="ARBA" id="ARBA00022801"/>
    </source>
</evidence>
<feature type="short sequence motif" description="Q motif" evidence="10">
    <location>
        <begin position="2"/>
        <end position="30"/>
    </location>
</feature>
<keyword evidence="6 9" id="KW-0694">RNA-binding</keyword>
<dbReference type="InterPro" id="IPR014001">
    <property type="entry name" value="Helicase_ATP-bd"/>
</dbReference>
<dbReference type="SMART" id="SM00487">
    <property type="entry name" value="DEXDc"/>
    <property type="match status" value="1"/>
</dbReference>
<evidence type="ECO:0000256" key="9">
    <source>
        <dbReference type="HAMAP-Rule" id="MF_01493"/>
    </source>
</evidence>
<dbReference type="GO" id="GO:0006401">
    <property type="term" value="P:RNA catabolic process"/>
    <property type="evidence" value="ECO:0007669"/>
    <property type="project" value="UniProtKB-UniRule"/>
</dbReference>
<keyword evidence="2 9" id="KW-0547">Nucleotide-binding</keyword>
<evidence type="ECO:0000259" key="13">
    <source>
        <dbReference type="PROSITE" id="PS51194"/>
    </source>
</evidence>
<evidence type="ECO:0000256" key="11">
    <source>
        <dbReference type="SAM" id="MobiDB-lite"/>
    </source>
</evidence>
<evidence type="ECO:0000256" key="8">
    <source>
        <dbReference type="ARBA" id="ARBA00047984"/>
    </source>
</evidence>
<dbReference type="FunFam" id="3.40.50.300:FF:000108">
    <property type="entry name" value="ATP-dependent RNA helicase RhlE"/>
    <property type="match status" value="1"/>
</dbReference>
<evidence type="ECO:0000313" key="18">
    <source>
        <dbReference type="Proteomes" id="UP000294641"/>
    </source>
</evidence>
<dbReference type="CDD" id="cd00268">
    <property type="entry name" value="DEADc"/>
    <property type="match status" value="1"/>
</dbReference>
<keyword evidence="18" id="KW-1185">Reference proteome</keyword>
<keyword evidence="4 9" id="KW-0347">Helicase</keyword>
<evidence type="ECO:0000256" key="10">
    <source>
        <dbReference type="PROSITE-ProRule" id="PRU00552"/>
    </source>
</evidence>
<evidence type="ECO:0000256" key="7">
    <source>
        <dbReference type="ARBA" id="ARBA00023016"/>
    </source>
</evidence>
<evidence type="ECO:0000256" key="1">
    <source>
        <dbReference type="ARBA" id="ARBA00022490"/>
    </source>
</evidence>
<dbReference type="SMART" id="SM00490">
    <property type="entry name" value="HELICc"/>
    <property type="match status" value="1"/>
</dbReference>
<dbReference type="EC" id="3.6.4.13" evidence="9"/>
<dbReference type="Proteomes" id="UP000294641">
    <property type="component" value="Unassembled WGS sequence"/>
</dbReference>
<dbReference type="EMBL" id="SNZG01000004">
    <property type="protein sequence ID" value="TDR42211.1"/>
    <property type="molecule type" value="Genomic_DNA"/>
</dbReference>
<dbReference type="InterPro" id="IPR030880">
    <property type="entry name" value="DEAD_helicase_CshA"/>
</dbReference>
<dbReference type="GO" id="GO:0016787">
    <property type="term" value="F:hydrolase activity"/>
    <property type="evidence" value="ECO:0007669"/>
    <property type="project" value="UniProtKB-KW"/>
</dbReference>
<comment type="similarity">
    <text evidence="9">Belongs to the DEAD box helicase family. CshA subfamily.</text>
</comment>
<comment type="catalytic activity">
    <reaction evidence="8 9">
        <text>ATP + H2O = ADP + phosphate + H(+)</text>
        <dbReference type="Rhea" id="RHEA:13065"/>
        <dbReference type="ChEBI" id="CHEBI:15377"/>
        <dbReference type="ChEBI" id="CHEBI:15378"/>
        <dbReference type="ChEBI" id="CHEBI:30616"/>
        <dbReference type="ChEBI" id="CHEBI:43474"/>
        <dbReference type="ChEBI" id="CHEBI:456216"/>
        <dbReference type="EC" id="3.6.4.13"/>
    </reaction>
</comment>
<comment type="function">
    <text evidence="9">DEAD-box RNA helicase possibly involved in RNA degradation. Unwinds dsRNA in both 5'- and 3'-directions, has RNA-dependent ATPase activity.</text>
</comment>
<sequence>MTNFSELNISESTLKSLEKMGFESATPIQEGTIPLALEGHDIIGQAQTGTGKTVAFGVPLIEKIDPKDPNIQALVIAPTRELAIQCAEEFNKIGYGKRSRILSVYGGQDISRQIRALKNKPQIIVGTPGRILDHIKRRTLKLENVHTLVLDEADEMLNMGFIEDINSILENVPSERQTLLFSATMPPAIRKIADTFMTEPESVKIKAKELTVDNIDQYFVKAQEREKFDILARLLNVQQPELAIIFGRTKRRVDELSQALGIRGYNAEGIHGDLSQAKRLSVLRQFKENKIEVLVATDVAARGLDISGVTHVYNFDIPQDPESYVHRIGRTGRAGRSGKAITFVTPREMGYLRIVEETTKKRMTPLEPPTADEALVGQRKVAVEQLQELVAKNNASGYREMAEELLANNSAVDLVAAALKSLTNEPDDSPIKISEERPLPMRHGKGGGSRGGRGGGGGGSRGGRSGDSRGGRGGERRSSGGGRSGDSRRSGGGERGGERREGSRSSESRRPSGERREGGRSSESRRRPSGERRRRSTED</sequence>
<comment type="subunit">
    <text evidence="9">Oligomerizes, may be a member of the RNA degradosome.</text>
</comment>
<dbReference type="Pfam" id="PF00271">
    <property type="entry name" value="Helicase_C"/>
    <property type="match status" value="1"/>
</dbReference>
<dbReference type="AlphaFoldDB" id="A0A8B4QDL9"/>
<keyword evidence="5 9" id="KW-0067">ATP-binding</keyword>
<accession>A0A8B4QDL9</accession>
<reference evidence="16 18" key="2">
    <citation type="submission" date="2019-03" db="EMBL/GenBank/DDBJ databases">
        <title>Genomic Encyclopedia of Type Strains, Phase IV (KMG-IV): sequencing the most valuable type-strain genomes for metagenomic binning, comparative biology and taxonomic classification.</title>
        <authorList>
            <person name="Goeker M."/>
        </authorList>
    </citation>
    <scope>NUCLEOTIDE SEQUENCE [LARGE SCALE GENOMIC DNA]</scope>
    <source>
        <strain evidence="16 18">DSM 20580</strain>
    </source>
</reference>
<dbReference type="OrthoDB" id="9805696at2"/>
<comment type="caution">
    <text evidence="15">The sequence shown here is derived from an EMBL/GenBank/DDBJ whole genome shotgun (WGS) entry which is preliminary data.</text>
</comment>
<dbReference type="InterPro" id="IPR000629">
    <property type="entry name" value="RNA-helicase_DEAD-box_CS"/>
</dbReference>
<feature type="domain" description="DEAD-box RNA helicase Q" evidence="14">
    <location>
        <begin position="2"/>
        <end position="30"/>
    </location>
</feature>
<dbReference type="PROSITE" id="PS51194">
    <property type="entry name" value="HELICASE_CTER"/>
    <property type="match status" value="1"/>
</dbReference>
<keyword evidence="1 9" id="KW-0963">Cytoplasm</keyword>
<dbReference type="GO" id="GO:0033592">
    <property type="term" value="F:RNA strand annealing activity"/>
    <property type="evidence" value="ECO:0007669"/>
    <property type="project" value="TreeGrafter"/>
</dbReference>
<evidence type="ECO:0000313" key="17">
    <source>
        <dbReference type="Proteomes" id="UP000254330"/>
    </source>
</evidence>
<dbReference type="HAMAP" id="MF_01493">
    <property type="entry name" value="DEAD_helicase_CshA"/>
    <property type="match status" value="1"/>
</dbReference>
<dbReference type="Pfam" id="PF00270">
    <property type="entry name" value="DEAD"/>
    <property type="match status" value="1"/>
</dbReference>
<dbReference type="InterPro" id="IPR027417">
    <property type="entry name" value="P-loop_NTPase"/>
</dbReference>
<keyword evidence="3 9" id="KW-0378">Hydrolase</keyword>
<feature type="region of interest" description="Disordered" evidence="11">
    <location>
        <begin position="424"/>
        <end position="539"/>
    </location>
</feature>
<evidence type="ECO:0000313" key="16">
    <source>
        <dbReference type="EMBL" id="TDR42211.1"/>
    </source>
</evidence>
<evidence type="ECO:0000313" key="15">
    <source>
        <dbReference type="EMBL" id="STX10870.1"/>
    </source>
</evidence>
<dbReference type="GO" id="GO:0005524">
    <property type="term" value="F:ATP binding"/>
    <property type="evidence" value="ECO:0007669"/>
    <property type="project" value="UniProtKB-UniRule"/>
</dbReference>
<name>A0A8B4QDL9_9BACL</name>
<dbReference type="InterPro" id="IPR014014">
    <property type="entry name" value="RNA_helicase_DEAD_Q_motif"/>
</dbReference>
<dbReference type="PROSITE" id="PS51195">
    <property type="entry name" value="Q_MOTIF"/>
    <property type="match status" value="1"/>
</dbReference>
<dbReference type="Proteomes" id="UP000254330">
    <property type="component" value="Unassembled WGS sequence"/>
</dbReference>
<dbReference type="Gene3D" id="3.40.50.300">
    <property type="entry name" value="P-loop containing nucleotide triphosphate hydrolases"/>
    <property type="match status" value="2"/>
</dbReference>
<dbReference type="InterPro" id="IPR050547">
    <property type="entry name" value="DEAD_box_RNA_helicases"/>
</dbReference>
<dbReference type="CDD" id="cd18787">
    <property type="entry name" value="SF2_C_DEAD"/>
    <property type="match status" value="1"/>
</dbReference>
<dbReference type="GO" id="GO:0005829">
    <property type="term" value="C:cytosol"/>
    <property type="evidence" value="ECO:0007669"/>
    <property type="project" value="TreeGrafter"/>
</dbReference>
<evidence type="ECO:0000256" key="5">
    <source>
        <dbReference type="ARBA" id="ARBA00022840"/>
    </source>
</evidence>
<dbReference type="InterPro" id="IPR044742">
    <property type="entry name" value="DEAD/DEAH_RhlB"/>
</dbReference>
<feature type="compositionally biased region" description="Basic and acidic residues" evidence="11">
    <location>
        <begin position="429"/>
        <end position="439"/>
    </location>
</feature>
<comment type="subcellular location">
    <subcellularLocation>
        <location evidence="9">Cytoplasm</location>
    </subcellularLocation>
</comment>
<protein>
    <recommendedName>
        <fullName evidence="9">DEAD-box ATP-dependent RNA helicase CshA</fullName>
        <ecNumber evidence="9">3.6.4.13</ecNumber>
    </recommendedName>
</protein>
<dbReference type="PANTHER" id="PTHR47963">
    <property type="entry name" value="DEAD-BOX ATP-DEPENDENT RNA HELICASE 47, MITOCHONDRIAL"/>
    <property type="match status" value="1"/>
</dbReference>
<feature type="domain" description="Helicase ATP-binding" evidence="12">
    <location>
        <begin position="33"/>
        <end position="203"/>
    </location>
</feature>
<dbReference type="PROSITE" id="PS00039">
    <property type="entry name" value="DEAD_ATP_HELICASE"/>
    <property type="match status" value="1"/>
</dbReference>
<dbReference type="PROSITE" id="PS51192">
    <property type="entry name" value="HELICASE_ATP_BIND_1"/>
    <property type="match status" value="1"/>
</dbReference>
<feature type="domain" description="Helicase C-terminal" evidence="13">
    <location>
        <begin position="214"/>
        <end position="374"/>
    </location>
</feature>
<feature type="compositionally biased region" description="Gly residues" evidence="11">
    <location>
        <begin position="446"/>
        <end position="463"/>
    </location>
</feature>
<keyword evidence="7 9" id="KW-0346">Stress response</keyword>
<dbReference type="GO" id="GO:0009409">
    <property type="term" value="P:response to cold"/>
    <property type="evidence" value="ECO:0007669"/>
    <property type="project" value="TreeGrafter"/>
</dbReference>
<evidence type="ECO:0000259" key="12">
    <source>
        <dbReference type="PROSITE" id="PS51192"/>
    </source>
</evidence>
<proteinExistence type="inferred from homology"/>
<gene>
    <name evidence="15" type="primary">cshA_2</name>
    <name evidence="9" type="synonym">cshA</name>
    <name evidence="16" type="ORF">DFR61_104101</name>
    <name evidence="15" type="ORF">NCTC10597_02662</name>
</gene>
<dbReference type="SUPFAM" id="SSF52540">
    <property type="entry name" value="P-loop containing nucleoside triphosphate hydrolases"/>
    <property type="match status" value="1"/>
</dbReference>
<feature type="compositionally biased region" description="Basic and acidic residues" evidence="11">
    <location>
        <begin position="464"/>
        <end position="478"/>
    </location>
</feature>
<evidence type="ECO:0000259" key="14">
    <source>
        <dbReference type="PROSITE" id="PS51195"/>
    </source>
</evidence>
<evidence type="ECO:0000256" key="4">
    <source>
        <dbReference type="ARBA" id="ARBA00022806"/>
    </source>
</evidence>
<dbReference type="PANTHER" id="PTHR47963:SF5">
    <property type="entry name" value="DEAD-BOX ATP-DEPENDENT RNA HELICASE CSHA"/>
    <property type="match status" value="1"/>
</dbReference>
<feature type="compositionally biased region" description="Basic and acidic residues" evidence="11">
    <location>
        <begin position="485"/>
        <end position="539"/>
    </location>
</feature>
<evidence type="ECO:0000256" key="2">
    <source>
        <dbReference type="ARBA" id="ARBA00022741"/>
    </source>
</evidence>
<dbReference type="RefSeq" id="WP_109348860.1">
    <property type="nucleotide sequence ID" value="NZ_BJUE01000002.1"/>
</dbReference>
<dbReference type="GO" id="GO:0005840">
    <property type="term" value="C:ribosome"/>
    <property type="evidence" value="ECO:0007669"/>
    <property type="project" value="TreeGrafter"/>
</dbReference>
<evidence type="ECO:0000256" key="6">
    <source>
        <dbReference type="ARBA" id="ARBA00022884"/>
    </source>
</evidence>
<organism evidence="15 17">
    <name type="scientific">Kurthia zopfii</name>
    <dbReference type="NCBI Taxonomy" id="1650"/>
    <lineage>
        <taxon>Bacteria</taxon>
        <taxon>Bacillati</taxon>
        <taxon>Bacillota</taxon>
        <taxon>Bacilli</taxon>
        <taxon>Bacillales</taxon>
        <taxon>Caryophanaceae</taxon>
        <taxon>Kurthia</taxon>
    </lineage>
</organism>
<dbReference type="GO" id="GO:0003724">
    <property type="term" value="F:RNA helicase activity"/>
    <property type="evidence" value="ECO:0007669"/>
    <property type="project" value="UniProtKB-UniRule"/>
</dbReference>